<sequence length="149" mass="17291">MKLDAAEKYMEELFLKMTTCHRREKMELLKIDKKNRLLSAKIHGDPGRGVLYQNKNQLQGGYAAVFADSLLWLVLMFDRPLRKKIIRTAKIEVYWFKYVGADEDLTATARFIRTETKEGKTKFYSSAKIINKKGDVVCIVKAINQLIEE</sequence>
<dbReference type="SUPFAM" id="SSF54637">
    <property type="entry name" value="Thioesterase/thiol ester dehydrase-isomerase"/>
    <property type="match status" value="1"/>
</dbReference>
<dbReference type="Proteomes" id="UP000178046">
    <property type="component" value="Unassembled WGS sequence"/>
</dbReference>
<dbReference type="Gene3D" id="3.10.129.10">
    <property type="entry name" value="Hotdog Thioesterase"/>
    <property type="match status" value="1"/>
</dbReference>
<evidence type="ECO:0000313" key="1">
    <source>
        <dbReference type="EMBL" id="OGF82880.1"/>
    </source>
</evidence>
<dbReference type="InterPro" id="IPR029069">
    <property type="entry name" value="HotDog_dom_sf"/>
</dbReference>
<protein>
    <recommendedName>
        <fullName evidence="3">Thioesterase domain-containing protein</fullName>
    </recommendedName>
</protein>
<organism evidence="1 2">
    <name type="scientific">Candidatus Giovannonibacteria bacterium RIFCSPLOWO2_01_FULL_44_16</name>
    <dbReference type="NCBI Taxonomy" id="1798348"/>
    <lineage>
        <taxon>Bacteria</taxon>
        <taxon>Candidatus Giovannoniibacteriota</taxon>
    </lineage>
</organism>
<dbReference type="AlphaFoldDB" id="A0A1F5X4U0"/>
<evidence type="ECO:0000313" key="2">
    <source>
        <dbReference type="Proteomes" id="UP000178046"/>
    </source>
</evidence>
<evidence type="ECO:0008006" key="3">
    <source>
        <dbReference type="Google" id="ProtNLM"/>
    </source>
</evidence>
<gene>
    <name evidence="1" type="ORF">A2924_01605</name>
</gene>
<proteinExistence type="predicted"/>
<dbReference type="EMBL" id="MFIA01000012">
    <property type="protein sequence ID" value="OGF82880.1"/>
    <property type="molecule type" value="Genomic_DNA"/>
</dbReference>
<accession>A0A1F5X4U0</accession>
<name>A0A1F5X4U0_9BACT</name>
<comment type="caution">
    <text evidence="1">The sequence shown here is derived from an EMBL/GenBank/DDBJ whole genome shotgun (WGS) entry which is preliminary data.</text>
</comment>
<reference evidence="1 2" key="1">
    <citation type="journal article" date="2016" name="Nat. Commun.">
        <title>Thousands of microbial genomes shed light on interconnected biogeochemical processes in an aquifer system.</title>
        <authorList>
            <person name="Anantharaman K."/>
            <person name="Brown C.T."/>
            <person name="Hug L.A."/>
            <person name="Sharon I."/>
            <person name="Castelle C.J."/>
            <person name="Probst A.J."/>
            <person name="Thomas B.C."/>
            <person name="Singh A."/>
            <person name="Wilkins M.J."/>
            <person name="Karaoz U."/>
            <person name="Brodie E.L."/>
            <person name="Williams K.H."/>
            <person name="Hubbard S.S."/>
            <person name="Banfield J.F."/>
        </authorList>
    </citation>
    <scope>NUCLEOTIDE SEQUENCE [LARGE SCALE GENOMIC DNA]</scope>
</reference>